<keyword evidence="1" id="KW-0812">Transmembrane</keyword>
<feature type="transmembrane region" description="Helical" evidence="1">
    <location>
        <begin position="77"/>
        <end position="93"/>
    </location>
</feature>
<organism evidence="2 3">
    <name type="scientific">Polynucleobacter yangtzensis</name>
    <dbReference type="NCBI Taxonomy" id="1743159"/>
    <lineage>
        <taxon>Bacteria</taxon>
        <taxon>Pseudomonadati</taxon>
        <taxon>Pseudomonadota</taxon>
        <taxon>Betaproteobacteria</taxon>
        <taxon>Burkholderiales</taxon>
        <taxon>Burkholderiaceae</taxon>
        <taxon>Polynucleobacter</taxon>
    </lineage>
</organism>
<keyword evidence="3" id="KW-1185">Reference proteome</keyword>
<dbReference type="Proteomes" id="UP001211204">
    <property type="component" value="Chromosome"/>
</dbReference>
<feature type="transmembrane region" description="Helical" evidence="1">
    <location>
        <begin position="6"/>
        <end position="25"/>
    </location>
</feature>
<dbReference type="EMBL" id="AP026974">
    <property type="protein sequence ID" value="BDT78436.1"/>
    <property type="molecule type" value="Genomic_DNA"/>
</dbReference>
<evidence type="ECO:0000256" key="1">
    <source>
        <dbReference type="SAM" id="Phobius"/>
    </source>
</evidence>
<proteinExistence type="predicted"/>
<name>A0ABM8CKR2_9BURK</name>
<keyword evidence="1" id="KW-1133">Transmembrane helix</keyword>
<evidence type="ECO:0000313" key="3">
    <source>
        <dbReference type="Proteomes" id="UP001211204"/>
    </source>
</evidence>
<gene>
    <name evidence="2" type="ORF">PKF032_03240</name>
</gene>
<reference evidence="2 3" key="1">
    <citation type="submission" date="2022-11" db="EMBL/GenBank/DDBJ databases">
        <title>Complete Genome Sequences of three Polynucleobacter sp. Subcluster PnecC Strains KF022, KF023, and KF032 Isolated from a Shallow Eutrophic Lake in Japan.</title>
        <authorList>
            <person name="Ogata Y."/>
            <person name="Watanabe K."/>
            <person name="Takemine S."/>
            <person name="Shindo C."/>
            <person name="Kurokawa R."/>
            <person name="Suda W."/>
        </authorList>
    </citation>
    <scope>NUCLEOTIDE SEQUENCE [LARGE SCALE GENOMIC DNA]</scope>
    <source>
        <strain evidence="2 3">KF032</strain>
    </source>
</reference>
<accession>A0ABM8CKR2</accession>
<protein>
    <submittedName>
        <fullName evidence="2">Uncharacterized protein</fullName>
    </submittedName>
</protein>
<feature type="transmembrane region" description="Helical" evidence="1">
    <location>
        <begin position="32"/>
        <end position="57"/>
    </location>
</feature>
<sequence>MFPQVGLFVLTYLLILFVFEKKLLLPNRVNQYVLASTMLALFLAWFFAPILTMQIRLFDFYMAPLVFIVGNLRLNKWTYWGTIFVASLLYARLELLHNFILG</sequence>
<keyword evidence="1" id="KW-0472">Membrane</keyword>
<evidence type="ECO:0000313" key="2">
    <source>
        <dbReference type="EMBL" id="BDT78436.1"/>
    </source>
</evidence>